<feature type="active site" description="Proton acceptor" evidence="7">
    <location>
        <position position="149"/>
    </location>
</feature>
<evidence type="ECO:0000256" key="6">
    <source>
        <dbReference type="ARBA" id="ARBA00023316"/>
    </source>
</evidence>
<dbReference type="InterPro" id="IPR018044">
    <property type="entry name" value="Peptidase_S11"/>
</dbReference>
<feature type="region of interest" description="Disordered" evidence="10">
    <location>
        <begin position="72"/>
        <end position="110"/>
    </location>
</feature>
<dbReference type="STRING" id="1203554.HMPREF1476_00315"/>
<dbReference type="Pfam" id="PF00768">
    <property type="entry name" value="Peptidase_S11"/>
    <property type="match status" value="1"/>
</dbReference>
<comment type="similarity">
    <text evidence="1 9">Belongs to the peptidase S11 family.</text>
</comment>
<dbReference type="PRINTS" id="PR00725">
    <property type="entry name" value="DADACBPTASE1"/>
</dbReference>
<evidence type="ECO:0000313" key="13">
    <source>
        <dbReference type="EMBL" id="EPE02079.1"/>
    </source>
</evidence>
<dbReference type="SUPFAM" id="SSF56601">
    <property type="entry name" value="beta-lactamase/transpeptidase-like"/>
    <property type="match status" value="1"/>
</dbReference>
<keyword evidence="14" id="KW-1185">Reference proteome</keyword>
<feature type="signal peptide" evidence="11">
    <location>
        <begin position="1"/>
        <end position="28"/>
    </location>
</feature>
<organism evidence="13 14">
    <name type="scientific">Sutterella wadsworthensis HGA0223</name>
    <dbReference type="NCBI Taxonomy" id="1203554"/>
    <lineage>
        <taxon>Bacteria</taxon>
        <taxon>Pseudomonadati</taxon>
        <taxon>Pseudomonadota</taxon>
        <taxon>Betaproteobacteria</taxon>
        <taxon>Burkholderiales</taxon>
        <taxon>Sutterellaceae</taxon>
        <taxon>Sutterella</taxon>
    </lineage>
</organism>
<dbReference type="eggNOG" id="COG1686">
    <property type="taxonomic scope" value="Bacteria"/>
</dbReference>
<evidence type="ECO:0000256" key="7">
    <source>
        <dbReference type="PIRSR" id="PIRSR618044-1"/>
    </source>
</evidence>
<comment type="caution">
    <text evidence="13">The sequence shown here is derived from an EMBL/GenBank/DDBJ whole genome shotgun (WGS) entry which is preliminary data.</text>
</comment>
<proteinExistence type="inferred from homology"/>
<dbReference type="Proteomes" id="UP000014400">
    <property type="component" value="Unassembled WGS sequence"/>
</dbReference>
<keyword evidence="3" id="KW-0378">Hydrolase</keyword>
<dbReference type="RefSeq" id="WP_016473739.1">
    <property type="nucleotide sequence ID" value="NZ_KE150480.1"/>
</dbReference>
<gene>
    <name evidence="13" type="ORF">HMPREF1476_00315</name>
</gene>
<keyword evidence="2 11" id="KW-0732">Signal</keyword>
<dbReference type="PANTHER" id="PTHR35333:SF4">
    <property type="entry name" value="SLR0121 PROTEIN"/>
    <property type="match status" value="1"/>
</dbReference>
<feature type="chain" id="PRO_5004506348" description="Peptidase S11 D-alanyl-D-alanine carboxypeptidase A N-terminal domain-containing protein" evidence="11">
    <location>
        <begin position="29"/>
        <end position="372"/>
    </location>
</feature>
<dbReference type="GO" id="GO:0046677">
    <property type="term" value="P:response to antibiotic"/>
    <property type="evidence" value="ECO:0007669"/>
    <property type="project" value="InterPro"/>
</dbReference>
<evidence type="ECO:0000256" key="9">
    <source>
        <dbReference type="RuleBase" id="RU004016"/>
    </source>
</evidence>
<evidence type="ECO:0000256" key="11">
    <source>
        <dbReference type="SAM" id="SignalP"/>
    </source>
</evidence>
<dbReference type="InterPro" id="IPR001967">
    <property type="entry name" value="Peptidase_S11_N"/>
</dbReference>
<dbReference type="GO" id="GO:0030655">
    <property type="term" value="P:beta-lactam antibiotic catabolic process"/>
    <property type="evidence" value="ECO:0007669"/>
    <property type="project" value="InterPro"/>
</dbReference>
<dbReference type="GO" id="GO:0008360">
    <property type="term" value="P:regulation of cell shape"/>
    <property type="evidence" value="ECO:0007669"/>
    <property type="project" value="UniProtKB-KW"/>
</dbReference>
<dbReference type="InterPro" id="IPR012338">
    <property type="entry name" value="Beta-lactam/transpept-like"/>
</dbReference>
<protein>
    <recommendedName>
        <fullName evidence="12">Peptidase S11 D-alanyl-D-alanine carboxypeptidase A N-terminal domain-containing protein</fullName>
    </recommendedName>
</protein>
<feature type="binding site" evidence="8">
    <location>
        <position position="307"/>
    </location>
    <ligand>
        <name>substrate</name>
    </ligand>
</feature>
<dbReference type="PATRIC" id="fig|1203554.3.peg.293"/>
<accession>S3BLG2</accession>
<evidence type="ECO:0000313" key="14">
    <source>
        <dbReference type="Proteomes" id="UP000014400"/>
    </source>
</evidence>
<dbReference type="GeneID" id="64061843"/>
<dbReference type="InterPro" id="IPR000871">
    <property type="entry name" value="Beta-lactam_class-A"/>
</dbReference>
<feature type="domain" description="Peptidase S11 D-alanyl-D-alanine carboxypeptidase A N-terminal" evidence="12">
    <location>
        <begin position="114"/>
        <end position="337"/>
    </location>
</feature>
<dbReference type="PANTHER" id="PTHR35333">
    <property type="entry name" value="BETA-LACTAMASE"/>
    <property type="match status" value="1"/>
</dbReference>
<evidence type="ECO:0000256" key="5">
    <source>
        <dbReference type="ARBA" id="ARBA00022984"/>
    </source>
</evidence>
<keyword evidence="6" id="KW-0961">Cell wall biogenesis/degradation</keyword>
<feature type="active site" evidence="7">
    <location>
        <position position="202"/>
    </location>
</feature>
<evidence type="ECO:0000256" key="3">
    <source>
        <dbReference type="ARBA" id="ARBA00022801"/>
    </source>
</evidence>
<sequence>MFLPFRQVALVFALGASLIALPLESACAAEAAGKKAVLVPIKAGSTAAKARTAQTKNVKSKQASVKKVSIKTAAKNTRQAAAKKPKPKQKARRVVRRTGPSQATLAGLRQTDDPLQLGSSVAYAMDQDTGEELVVKNADVELPIASVTKLMTALVIAESDVDLDEKVRITREDYVRSTAHSKLISGMRLTRESLLKAALMSSDNRAAAALARTYPGGRKAFVAKMNERAAAIGMTNSFFADPTGLDNRNHSTARDLGKLVAAVYLHQEIRDASTTSMARISTGRRQVNLATTNRLIGDPSWRIGIQKTGFTTAAGRCMVVQSDVGERRLVMVVLDSPNNAQRADDMRTMRAYVQSESDFSRDFEHVAPYEIF</sequence>
<reference evidence="13 14" key="1">
    <citation type="submission" date="2013-04" db="EMBL/GenBank/DDBJ databases">
        <title>The Genome Sequence of Sutterella wadsworthensis HGA0223.</title>
        <authorList>
            <consortium name="The Broad Institute Genomics Platform"/>
            <person name="Earl A."/>
            <person name="Ward D."/>
            <person name="Feldgarden M."/>
            <person name="Gevers D."/>
            <person name="Schmidt T.M."/>
            <person name="Dover J."/>
            <person name="Dai D."/>
            <person name="Walker B."/>
            <person name="Young S."/>
            <person name="Zeng Q."/>
            <person name="Gargeya S."/>
            <person name="Fitzgerald M."/>
            <person name="Haas B."/>
            <person name="Abouelleil A."/>
            <person name="Allen A.W."/>
            <person name="Alvarado L."/>
            <person name="Arachchi H.M."/>
            <person name="Berlin A.M."/>
            <person name="Chapman S.B."/>
            <person name="Gainer-Dewar J."/>
            <person name="Goldberg J."/>
            <person name="Griggs A."/>
            <person name="Gujja S."/>
            <person name="Hansen M."/>
            <person name="Howarth C."/>
            <person name="Imamovic A."/>
            <person name="Ireland A."/>
            <person name="Larimer J."/>
            <person name="McCowan C."/>
            <person name="Murphy C."/>
            <person name="Pearson M."/>
            <person name="Poon T.W."/>
            <person name="Priest M."/>
            <person name="Roberts A."/>
            <person name="Saif S."/>
            <person name="Shea T."/>
            <person name="Sisk P."/>
            <person name="Sykes S."/>
            <person name="Wortman J."/>
            <person name="Nusbaum C."/>
            <person name="Birren B."/>
        </authorList>
    </citation>
    <scope>NUCLEOTIDE SEQUENCE [LARGE SCALE GENOMIC DNA]</scope>
    <source>
        <strain evidence="13 14">HGA0223</strain>
    </source>
</reference>
<dbReference type="GO" id="GO:0008800">
    <property type="term" value="F:beta-lactamase activity"/>
    <property type="evidence" value="ECO:0007669"/>
    <property type="project" value="InterPro"/>
</dbReference>
<dbReference type="EMBL" id="ATCF01000004">
    <property type="protein sequence ID" value="EPE02079.1"/>
    <property type="molecule type" value="Genomic_DNA"/>
</dbReference>
<evidence type="ECO:0000259" key="12">
    <source>
        <dbReference type="Pfam" id="PF00768"/>
    </source>
</evidence>
<dbReference type="GO" id="GO:0009002">
    <property type="term" value="F:serine-type D-Ala-D-Ala carboxypeptidase activity"/>
    <property type="evidence" value="ECO:0007669"/>
    <property type="project" value="InterPro"/>
</dbReference>
<dbReference type="Gene3D" id="3.40.710.10">
    <property type="entry name" value="DD-peptidase/beta-lactamase superfamily"/>
    <property type="match status" value="1"/>
</dbReference>
<evidence type="ECO:0000256" key="2">
    <source>
        <dbReference type="ARBA" id="ARBA00022729"/>
    </source>
</evidence>
<keyword evidence="5" id="KW-0573">Peptidoglycan synthesis</keyword>
<evidence type="ECO:0000256" key="10">
    <source>
        <dbReference type="SAM" id="MobiDB-lite"/>
    </source>
</evidence>
<feature type="active site" description="Acyl-ester intermediate" evidence="7">
    <location>
        <position position="146"/>
    </location>
</feature>
<dbReference type="GO" id="GO:0009252">
    <property type="term" value="P:peptidoglycan biosynthetic process"/>
    <property type="evidence" value="ECO:0007669"/>
    <property type="project" value="UniProtKB-KW"/>
</dbReference>
<evidence type="ECO:0000256" key="4">
    <source>
        <dbReference type="ARBA" id="ARBA00022960"/>
    </source>
</evidence>
<dbReference type="MEROPS" id="S11.002"/>
<dbReference type="GO" id="GO:0071555">
    <property type="term" value="P:cell wall organization"/>
    <property type="evidence" value="ECO:0007669"/>
    <property type="project" value="UniProtKB-KW"/>
</dbReference>
<dbReference type="AlphaFoldDB" id="S3BLG2"/>
<keyword evidence="4" id="KW-0133">Cell shape</keyword>
<dbReference type="GO" id="GO:0006508">
    <property type="term" value="P:proteolysis"/>
    <property type="evidence" value="ECO:0007669"/>
    <property type="project" value="InterPro"/>
</dbReference>
<name>S3BLG2_9BURK</name>
<evidence type="ECO:0000256" key="8">
    <source>
        <dbReference type="PIRSR" id="PIRSR618044-2"/>
    </source>
</evidence>
<evidence type="ECO:0000256" key="1">
    <source>
        <dbReference type="ARBA" id="ARBA00007164"/>
    </source>
</evidence>
<dbReference type="HOGENOM" id="CLU_027070_0_3_4"/>
<feature type="compositionally biased region" description="Basic residues" evidence="10">
    <location>
        <begin position="81"/>
        <end position="96"/>
    </location>
</feature>